<sequence>MKKKLKIMLLAILCLCFAGGAAGCALMDDTINDIKGDLVGNGYTIRTYDNYGQKVMTTVGDKINVQGNPIETTSYNSDGTVVSGYELSSVITINIDGKEIQSCGDTCIFEQDGLEPDVDFEQTDIYSQSTGKLSDNTYVAGIVNQYKNYFGKSRVVVIKSQLGQPITAYSGDEVYWKIPKKLPKMTKLMIDGKALYIHRANFQIIDTALLK</sequence>
<dbReference type="EMBL" id="BK032506">
    <property type="protein sequence ID" value="DAF43431.1"/>
    <property type="molecule type" value="Genomic_DNA"/>
</dbReference>
<dbReference type="PROSITE" id="PS51257">
    <property type="entry name" value="PROKAR_LIPOPROTEIN"/>
    <property type="match status" value="1"/>
</dbReference>
<name>A0A8S5RXY0_9CAUD</name>
<proteinExistence type="predicted"/>
<dbReference type="InterPro" id="IPR032484">
    <property type="entry name" value="DUF5052"/>
</dbReference>
<dbReference type="Pfam" id="PF16475">
    <property type="entry name" value="DUF5052"/>
    <property type="match status" value="1"/>
</dbReference>
<reference evidence="1" key="1">
    <citation type="journal article" date="2021" name="Proc. Natl. Acad. Sci. U.S.A.">
        <title>A Catalog of Tens of Thousands of Viruses from Human Metagenomes Reveals Hidden Associations with Chronic Diseases.</title>
        <authorList>
            <person name="Tisza M.J."/>
            <person name="Buck C.B."/>
        </authorList>
    </citation>
    <scope>NUCLEOTIDE SEQUENCE</scope>
    <source>
        <strain evidence="1">CtEJG5</strain>
    </source>
</reference>
<evidence type="ECO:0008006" key="2">
    <source>
        <dbReference type="Google" id="ProtNLM"/>
    </source>
</evidence>
<accession>A0A8S5RXY0</accession>
<protein>
    <recommendedName>
        <fullName evidence="2">DUF5052 family protein</fullName>
    </recommendedName>
</protein>
<organism evidence="1">
    <name type="scientific">Siphoviridae sp. ctEJG5</name>
    <dbReference type="NCBI Taxonomy" id="2827814"/>
    <lineage>
        <taxon>Viruses</taxon>
        <taxon>Duplodnaviria</taxon>
        <taxon>Heunggongvirae</taxon>
        <taxon>Uroviricota</taxon>
        <taxon>Caudoviricetes</taxon>
    </lineage>
</organism>
<evidence type="ECO:0000313" key="1">
    <source>
        <dbReference type="EMBL" id="DAF43431.1"/>
    </source>
</evidence>